<feature type="domain" description="HPP transmembrane region" evidence="2">
    <location>
        <begin position="12"/>
        <end position="160"/>
    </location>
</feature>
<dbReference type="Pfam" id="PF04982">
    <property type="entry name" value="TM_HPP"/>
    <property type="match status" value="1"/>
</dbReference>
<dbReference type="PANTHER" id="PTHR33741:SF5">
    <property type="entry name" value="TRANSMEMBRANE PROTEIN DDB_G0269096-RELATED"/>
    <property type="match status" value="1"/>
</dbReference>
<evidence type="ECO:0000313" key="4">
    <source>
        <dbReference type="Proteomes" id="UP001238540"/>
    </source>
</evidence>
<protein>
    <submittedName>
        <fullName evidence="3">HPP family protein</fullName>
    </submittedName>
</protein>
<keyword evidence="1" id="KW-0812">Transmembrane</keyword>
<evidence type="ECO:0000313" key="3">
    <source>
        <dbReference type="EMBL" id="MDN3612058.1"/>
    </source>
</evidence>
<keyword evidence="1" id="KW-0472">Membrane</keyword>
<dbReference type="Proteomes" id="UP001238540">
    <property type="component" value="Unassembled WGS sequence"/>
</dbReference>
<keyword evidence="1" id="KW-1133">Transmembrane helix</keyword>
<dbReference type="PANTHER" id="PTHR33741">
    <property type="entry name" value="TRANSMEMBRANE PROTEIN DDB_G0269096-RELATED"/>
    <property type="match status" value="1"/>
</dbReference>
<name>A0ABT8BZE6_9VIBR</name>
<evidence type="ECO:0000256" key="1">
    <source>
        <dbReference type="SAM" id="Phobius"/>
    </source>
</evidence>
<reference evidence="4" key="1">
    <citation type="journal article" date="2019" name="Int. J. Syst. Evol. Microbiol.">
        <title>The Global Catalogue of Microorganisms (GCM) 10K type strain sequencing project: providing services to taxonomists for standard genome sequencing and annotation.</title>
        <authorList>
            <consortium name="The Broad Institute Genomics Platform"/>
            <consortium name="The Broad Institute Genome Sequencing Center for Infectious Disease"/>
            <person name="Wu L."/>
            <person name="Ma J."/>
        </authorList>
    </citation>
    <scope>NUCLEOTIDE SEQUENCE [LARGE SCALE GENOMIC DNA]</scope>
    <source>
        <strain evidence="4">CECT 7398</strain>
    </source>
</reference>
<dbReference type="InterPro" id="IPR007065">
    <property type="entry name" value="HPP"/>
</dbReference>
<dbReference type="RefSeq" id="WP_076589578.1">
    <property type="nucleotide sequence ID" value="NZ_JABEYA020000004.1"/>
</dbReference>
<feature type="transmembrane region" description="Helical" evidence="1">
    <location>
        <begin position="133"/>
        <end position="154"/>
    </location>
</feature>
<accession>A0ABT8BZE6</accession>
<gene>
    <name evidence="3" type="ORF">QWZ16_20915</name>
</gene>
<proteinExistence type="predicted"/>
<sequence>MNKLKGGGSLPPRPSLLQLSKGFIGGTLGVLCLCLLGHYSGVPWLMAPFGATCVILFAAPTSPLAQPRNVIGGHFITASIGLAALYGFGDSYIVMSLAVGVAIMAMQSLRAVHPPAGANPIMIILAGKSMVGLSFLLTPVLVGSLLLVIIASLVNNYRAKDGWPVYWHGVRRRIGHQSKLD</sequence>
<feature type="transmembrane region" description="Helical" evidence="1">
    <location>
        <begin position="21"/>
        <end position="39"/>
    </location>
</feature>
<organism evidence="3 4">
    <name type="scientific">Vibrio ostreicida</name>
    <dbReference type="NCBI Taxonomy" id="526588"/>
    <lineage>
        <taxon>Bacteria</taxon>
        <taxon>Pseudomonadati</taxon>
        <taxon>Pseudomonadota</taxon>
        <taxon>Gammaproteobacteria</taxon>
        <taxon>Vibrionales</taxon>
        <taxon>Vibrionaceae</taxon>
        <taxon>Vibrio</taxon>
    </lineage>
</organism>
<feature type="transmembrane region" description="Helical" evidence="1">
    <location>
        <begin position="45"/>
        <end position="62"/>
    </location>
</feature>
<keyword evidence="4" id="KW-1185">Reference proteome</keyword>
<comment type="caution">
    <text evidence="3">The sequence shown here is derived from an EMBL/GenBank/DDBJ whole genome shotgun (WGS) entry which is preliminary data.</text>
</comment>
<evidence type="ECO:0000259" key="2">
    <source>
        <dbReference type="Pfam" id="PF04982"/>
    </source>
</evidence>
<feature type="transmembrane region" description="Helical" evidence="1">
    <location>
        <begin position="92"/>
        <end position="112"/>
    </location>
</feature>
<dbReference type="EMBL" id="JAUFQC010000027">
    <property type="protein sequence ID" value="MDN3612058.1"/>
    <property type="molecule type" value="Genomic_DNA"/>
</dbReference>
<dbReference type="InterPro" id="IPR058581">
    <property type="entry name" value="TM_HPP"/>
</dbReference>